<comment type="caution">
    <text evidence="3">The sequence shown here is derived from an EMBL/GenBank/DDBJ whole genome shotgun (WGS) entry which is preliminary data.</text>
</comment>
<keyword evidence="2" id="KW-0732">Signal</keyword>
<dbReference type="Proteomes" id="UP001610432">
    <property type="component" value="Unassembled WGS sequence"/>
</dbReference>
<proteinExistence type="predicted"/>
<organism evidence="3 4">
    <name type="scientific">Aspergillus lucknowensis</name>
    <dbReference type="NCBI Taxonomy" id="176173"/>
    <lineage>
        <taxon>Eukaryota</taxon>
        <taxon>Fungi</taxon>
        <taxon>Dikarya</taxon>
        <taxon>Ascomycota</taxon>
        <taxon>Pezizomycotina</taxon>
        <taxon>Eurotiomycetes</taxon>
        <taxon>Eurotiomycetidae</taxon>
        <taxon>Eurotiales</taxon>
        <taxon>Aspergillaceae</taxon>
        <taxon>Aspergillus</taxon>
        <taxon>Aspergillus subgen. Nidulantes</taxon>
    </lineage>
</organism>
<sequence length="353" mass="36299">MRFQPSFILAGLGAITTVLATPTKATWEPTLVERDTAAITSVVADINAKVMALGDDIRGYTGGDTSAIEAASTELVDTINAGTEIVADSDDLTAIEALDLVNPITSLTSVVDTTITDLIGKKDPVVEAGAGARVYTQLQAQLAAANTFAETLSSKVPPELKDIADELSAGIAASIQRGIDAYEDVSTTTTTTTTTTSSSTTTTSETTTTTETTSTTETTTDTTPPPTSTETPSDPCETETETETPPPSTTDEPCEPTPTPTDEPCEPTPTPTDEPCEPEPTDTDTETPPEPTETGPENPPDDSTTLTPTSTPTETGPTDTGPETPEFTGAAAMNSFMSSLAGAGILGAVVLAL</sequence>
<gene>
    <name evidence="3" type="ORF">BJX67DRAFT_380607</name>
</gene>
<accession>A0ABR4LWC6</accession>
<evidence type="ECO:0000313" key="3">
    <source>
        <dbReference type="EMBL" id="KAL2867657.1"/>
    </source>
</evidence>
<dbReference type="Gene3D" id="1.20.1280.140">
    <property type="match status" value="1"/>
</dbReference>
<feature type="compositionally biased region" description="Low complexity" evidence="1">
    <location>
        <begin position="301"/>
        <end position="328"/>
    </location>
</feature>
<evidence type="ECO:0000256" key="1">
    <source>
        <dbReference type="SAM" id="MobiDB-lite"/>
    </source>
</evidence>
<reference evidence="3 4" key="1">
    <citation type="submission" date="2024-07" db="EMBL/GenBank/DDBJ databases">
        <title>Section-level genome sequencing and comparative genomics of Aspergillus sections Usti and Cavernicolus.</title>
        <authorList>
            <consortium name="Lawrence Berkeley National Laboratory"/>
            <person name="Nybo J.L."/>
            <person name="Vesth T.C."/>
            <person name="Theobald S."/>
            <person name="Frisvad J.C."/>
            <person name="Larsen T.O."/>
            <person name="Kjaerboelling I."/>
            <person name="Rothschild-Mancinelli K."/>
            <person name="Lyhne E.K."/>
            <person name="Kogle M.E."/>
            <person name="Barry K."/>
            <person name="Clum A."/>
            <person name="Na H."/>
            <person name="Ledsgaard L."/>
            <person name="Lin J."/>
            <person name="Lipzen A."/>
            <person name="Kuo A."/>
            <person name="Riley R."/>
            <person name="Mondo S."/>
            <person name="Labutti K."/>
            <person name="Haridas S."/>
            <person name="Pangalinan J."/>
            <person name="Salamov A.A."/>
            <person name="Simmons B.A."/>
            <person name="Magnuson J.K."/>
            <person name="Chen J."/>
            <person name="Drula E."/>
            <person name="Henrissat B."/>
            <person name="Wiebenga A."/>
            <person name="Lubbers R.J."/>
            <person name="Gomes A.C."/>
            <person name="Macurrencykelacurrency M.R."/>
            <person name="Stajich J."/>
            <person name="Grigoriev I.V."/>
            <person name="Mortensen U.H."/>
            <person name="De Vries R.P."/>
            <person name="Baker S.E."/>
            <person name="Andersen M.R."/>
        </authorList>
    </citation>
    <scope>NUCLEOTIDE SEQUENCE [LARGE SCALE GENOMIC DNA]</scope>
    <source>
        <strain evidence="3 4">CBS 449.75</strain>
    </source>
</reference>
<protein>
    <submittedName>
        <fullName evidence="3">Hydrophobic surface binding protein A-domain-containing protein</fullName>
    </submittedName>
</protein>
<dbReference type="PANTHER" id="PTHR38123:SF6">
    <property type="entry name" value="CELL WALL SERINE-THREONINE-RICH GALACTOMANNOPROTEIN MP1 (AFU_ORTHOLOGUE AFUA_4G03240)"/>
    <property type="match status" value="1"/>
</dbReference>
<name>A0ABR4LWC6_9EURO</name>
<feature type="signal peptide" evidence="2">
    <location>
        <begin position="1"/>
        <end position="20"/>
    </location>
</feature>
<dbReference type="GeneID" id="98147888"/>
<evidence type="ECO:0000256" key="2">
    <source>
        <dbReference type="SAM" id="SignalP"/>
    </source>
</evidence>
<feature type="chain" id="PRO_5045877465" evidence="2">
    <location>
        <begin position="21"/>
        <end position="353"/>
    </location>
</feature>
<keyword evidence="4" id="KW-1185">Reference proteome</keyword>
<feature type="compositionally biased region" description="Pro residues" evidence="1">
    <location>
        <begin position="255"/>
        <end position="272"/>
    </location>
</feature>
<dbReference type="PANTHER" id="PTHR38123">
    <property type="entry name" value="CELL WALL SERINE-THREONINE-RICH GALACTOMANNOPROTEIN MP1 (AFU_ORTHOLOGUE AFUA_4G03240)"/>
    <property type="match status" value="1"/>
</dbReference>
<feature type="compositionally biased region" description="Acidic residues" evidence="1">
    <location>
        <begin position="274"/>
        <end position="287"/>
    </location>
</feature>
<evidence type="ECO:0000313" key="4">
    <source>
        <dbReference type="Proteomes" id="UP001610432"/>
    </source>
</evidence>
<dbReference type="RefSeq" id="XP_070886636.1">
    <property type="nucleotide sequence ID" value="XM_071032816.1"/>
</dbReference>
<dbReference type="InterPro" id="IPR021054">
    <property type="entry name" value="Cell_wall_mannoprotein_1"/>
</dbReference>
<feature type="region of interest" description="Disordered" evidence="1">
    <location>
        <begin position="186"/>
        <end position="328"/>
    </location>
</feature>
<dbReference type="Pfam" id="PF12296">
    <property type="entry name" value="HsbA"/>
    <property type="match status" value="1"/>
</dbReference>
<feature type="compositionally biased region" description="Low complexity" evidence="1">
    <location>
        <begin position="186"/>
        <end position="235"/>
    </location>
</feature>
<dbReference type="EMBL" id="JBFXLQ010000017">
    <property type="protein sequence ID" value="KAL2867657.1"/>
    <property type="molecule type" value="Genomic_DNA"/>
</dbReference>